<gene>
    <name evidence="2" type="ORF">PG996_013713</name>
</gene>
<accession>A0ABR1U6R8</accession>
<keyword evidence="3" id="KW-1185">Reference proteome</keyword>
<evidence type="ECO:0000313" key="2">
    <source>
        <dbReference type="EMBL" id="KAK8054412.1"/>
    </source>
</evidence>
<evidence type="ECO:0008006" key="4">
    <source>
        <dbReference type="Google" id="ProtNLM"/>
    </source>
</evidence>
<feature type="compositionally biased region" description="Basic and acidic residues" evidence="1">
    <location>
        <begin position="1"/>
        <end position="13"/>
    </location>
</feature>
<evidence type="ECO:0000256" key="1">
    <source>
        <dbReference type="SAM" id="MobiDB-lite"/>
    </source>
</evidence>
<feature type="compositionally biased region" description="Basic and acidic residues" evidence="1">
    <location>
        <begin position="123"/>
        <end position="132"/>
    </location>
</feature>
<feature type="region of interest" description="Disordered" evidence="1">
    <location>
        <begin position="202"/>
        <end position="223"/>
    </location>
</feature>
<reference evidence="2 3" key="1">
    <citation type="submission" date="2023-01" db="EMBL/GenBank/DDBJ databases">
        <title>Analysis of 21 Apiospora genomes using comparative genomics revels a genus with tremendous synthesis potential of carbohydrate active enzymes and secondary metabolites.</title>
        <authorList>
            <person name="Sorensen T."/>
        </authorList>
    </citation>
    <scope>NUCLEOTIDE SEQUENCE [LARGE SCALE GENOMIC DNA]</scope>
    <source>
        <strain evidence="2 3">CBS 83171</strain>
    </source>
</reference>
<comment type="caution">
    <text evidence="2">The sequence shown here is derived from an EMBL/GenBank/DDBJ whole genome shotgun (WGS) entry which is preliminary data.</text>
</comment>
<name>A0ABR1U6R8_9PEZI</name>
<protein>
    <recommendedName>
        <fullName evidence="4">CCHC-type domain-containing protein</fullName>
    </recommendedName>
</protein>
<evidence type="ECO:0000313" key="3">
    <source>
        <dbReference type="Proteomes" id="UP001446871"/>
    </source>
</evidence>
<dbReference type="EMBL" id="JAQQWM010000008">
    <property type="protein sequence ID" value="KAK8054412.1"/>
    <property type="molecule type" value="Genomic_DNA"/>
</dbReference>
<feature type="region of interest" description="Disordered" evidence="1">
    <location>
        <begin position="1"/>
        <end position="57"/>
    </location>
</feature>
<proteinExistence type="predicted"/>
<dbReference type="Proteomes" id="UP001446871">
    <property type="component" value="Unassembled WGS sequence"/>
</dbReference>
<organism evidence="2 3">
    <name type="scientific">Apiospora saccharicola</name>
    <dbReference type="NCBI Taxonomy" id="335842"/>
    <lineage>
        <taxon>Eukaryota</taxon>
        <taxon>Fungi</taxon>
        <taxon>Dikarya</taxon>
        <taxon>Ascomycota</taxon>
        <taxon>Pezizomycotina</taxon>
        <taxon>Sordariomycetes</taxon>
        <taxon>Xylariomycetidae</taxon>
        <taxon>Amphisphaeriales</taxon>
        <taxon>Apiosporaceae</taxon>
        <taxon>Apiospora</taxon>
    </lineage>
</organism>
<feature type="region of interest" description="Disordered" evidence="1">
    <location>
        <begin position="103"/>
        <end position="138"/>
    </location>
</feature>
<feature type="compositionally biased region" description="Polar residues" evidence="1">
    <location>
        <begin position="112"/>
        <end position="121"/>
    </location>
</feature>
<sequence>MADKQDKTPHRGMTDTNLANKRKRHADQDVGDGTNLRLAPPPKRPISSHSSFEGGHSTDNMEEAVALLQLYRNEQRGGYYPPGTTIIIRPPDPMHIAAANRPFQDHPAPARRSTSAANVSTEPDAHSNDAERQPPAAQGSVIAEGSNFGFLHKAPNPSRHLHRVANSTEDAIVTVNEYAAQQPDGKFPRDTVIDFRPHNRRAARNAKRDIEDQRGPPAYLQSPAPPLCGHCGKSSHTVQNCAGPRVEDGL</sequence>